<name>A0AAE8YEN2_9CAUD</name>
<reference evidence="1 2" key="1">
    <citation type="submission" date="2021-07" db="EMBL/GenBank/DDBJ databases">
        <authorList>
            <person name="Bleriot I."/>
            <person name="Blasco L."/>
            <person name="Pacios O."/>
            <person name="Fernandez-Garcia L."/>
            <person name="Ambroa A."/>
            <person name="Lopez M."/>
            <person name="Ortiz-Cartagena C."/>
            <person name="Fernandez-Cuenca F."/>
            <person name="Oteo J."/>
            <person name="Pascual A."/>
            <person name="Martinez-Martinez L."/>
            <person name="Domingo-Calap P."/>
            <person name="Wood T.K."/>
            <person name="Tomas M."/>
        </authorList>
    </citation>
    <scope>NUCLEOTIDE SEQUENCE [LARGE SCALE GENOMIC DNA]</scope>
</reference>
<protein>
    <submittedName>
        <fullName evidence="1">Uncharacterized protein</fullName>
    </submittedName>
</protein>
<organism evidence="1 2">
    <name type="scientific">Klebsiella phage vB_KpnS-VAC113</name>
    <dbReference type="NCBI Taxonomy" id="2866702"/>
    <lineage>
        <taxon>Viruses</taxon>
        <taxon>Duplodnaviria</taxon>
        <taxon>Heunggongvirae</taxon>
        <taxon>Uroviricota</taxon>
        <taxon>Caudoviricetes</taxon>
        <taxon>Drexlerviridae</taxon>
        <taxon>Webervirus</taxon>
        <taxon>Webervirus VAC113</taxon>
    </lineage>
</organism>
<dbReference type="Proteomes" id="UP000828371">
    <property type="component" value="Segment"/>
</dbReference>
<dbReference type="EMBL" id="MZ571834">
    <property type="protein sequence ID" value="UEP19739.1"/>
    <property type="molecule type" value="Genomic_DNA"/>
</dbReference>
<evidence type="ECO:0000313" key="2">
    <source>
        <dbReference type="Proteomes" id="UP000828371"/>
    </source>
</evidence>
<proteinExistence type="predicted"/>
<accession>A0AAE8YEN2</accession>
<evidence type="ECO:0000313" key="1">
    <source>
        <dbReference type="EMBL" id="UEP19739.1"/>
    </source>
</evidence>
<sequence length="164" mass="18977">MRIVQSRKSSVNSRSRGYPIMNTIRLKCIAVAPFVHIACKPGDIITARRDNEFSCWHFDGYYLDDDLVVRGIFGEFARFEKAKRKTDRKLVVRAMCIIARQYGWTDAGVKRVGNYKTVKEWARDWAAFYTDEKGVLQHDISEYMEDCSCGDAVREFMQAEIDAL</sequence>
<keyword evidence="2" id="KW-1185">Reference proteome</keyword>